<dbReference type="STRING" id="70667.A0A3P7CXC5"/>
<protein>
    <recommendedName>
        <fullName evidence="5">PH domain-containing protein</fullName>
    </recommendedName>
</protein>
<evidence type="ECO:0000259" key="1">
    <source>
        <dbReference type="PROSITE" id="PS50003"/>
    </source>
</evidence>
<proteinExistence type="predicted"/>
<feature type="domain" description="GED" evidence="2">
    <location>
        <begin position="275"/>
        <end position="322"/>
    </location>
</feature>
<dbReference type="OrthoDB" id="5061070at2759"/>
<keyword evidence="4" id="KW-1185">Reference proteome</keyword>
<accession>A0A3P7CXC5</accession>
<evidence type="ECO:0000259" key="2">
    <source>
        <dbReference type="PROSITE" id="PS51388"/>
    </source>
</evidence>
<dbReference type="PROSITE" id="PS50003">
    <property type="entry name" value="PH_DOMAIN"/>
    <property type="match status" value="1"/>
</dbReference>
<feature type="domain" description="PH" evidence="1">
    <location>
        <begin position="1"/>
        <end position="246"/>
    </location>
</feature>
<reference evidence="3 4" key="1">
    <citation type="submission" date="2018-11" db="EMBL/GenBank/DDBJ databases">
        <authorList>
            <consortium name="Pathogen Informatics"/>
        </authorList>
    </citation>
    <scope>NUCLEOTIDE SEQUENCE [LARGE SCALE GENOMIC DNA]</scope>
    <source>
        <strain evidence="3 4">NST_G2</strain>
    </source>
</reference>
<evidence type="ECO:0000313" key="4">
    <source>
        <dbReference type="Proteomes" id="UP000275846"/>
    </source>
</evidence>
<dbReference type="Gene3D" id="1.20.120.1240">
    <property type="entry name" value="Dynamin, middle domain"/>
    <property type="match status" value="1"/>
</dbReference>
<dbReference type="InterPro" id="IPR001849">
    <property type="entry name" value="PH_domain"/>
</dbReference>
<dbReference type="InterPro" id="IPR003130">
    <property type="entry name" value="GED"/>
</dbReference>
<dbReference type="PROSITE" id="PS51388">
    <property type="entry name" value="GED"/>
    <property type="match status" value="1"/>
</dbReference>
<gene>
    <name evidence="3" type="ORF">SSLN_LOCUS16224</name>
</gene>
<dbReference type="AlphaFoldDB" id="A0A3P7CXC5"/>
<dbReference type="Pfam" id="PF02212">
    <property type="entry name" value="GED"/>
    <property type="match status" value="1"/>
</dbReference>
<dbReference type="GO" id="GO:0005525">
    <property type="term" value="F:GTP binding"/>
    <property type="evidence" value="ECO:0007669"/>
    <property type="project" value="UniProtKB-KW"/>
</dbReference>
<evidence type="ECO:0000313" key="3">
    <source>
        <dbReference type="EMBL" id="VDM02610.1"/>
    </source>
</evidence>
<name>A0A3P7CXC5_SCHSO</name>
<sequence length="322" mass="35744">MQNVTILRGGSKEFWFVLNTETLTWYKDEETMLVPDDVLQTIENLAGSEDPVGHLIIDFGAAGEGAVQSGVVAGAGEDDHAPLHVPFCCCVESAIVGKEMFVGGSCGYIGLDVHPPTIEESAILSLLCVGLAALPAGRSRGPAEADYVGPQKCELHRKRKLCATTCHLLIFPLHFSFQEKEKRYVLLLDGLRVRDIESSFFGKKHVFALCYPDGRNVYKDYKQVELSAESADMVEAWKASFLRAGVQPIKPQKQTPEEAMDNVLESDDPQLQRQVEIIQNLVESYMKIVHKTQRDLVPKLIMHMVVNEVCIFFLLFCSLAGN</sequence>
<dbReference type="Gene3D" id="2.30.29.30">
    <property type="entry name" value="Pleckstrin-homology domain (PH domain)/Phosphotyrosine-binding domain (PTB)"/>
    <property type="match status" value="2"/>
</dbReference>
<dbReference type="SUPFAM" id="SSF50729">
    <property type="entry name" value="PH domain-like"/>
    <property type="match status" value="1"/>
</dbReference>
<dbReference type="Proteomes" id="UP000275846">
    <property type="component" value="Unassembled WGS sequence"/>
</dbReference>
<dbReference type="EMBL" id="UYSU01040824">
    <property type="protein sequence ID" value="VDM02610.1"/>
    <property type="molecule type" value="Genomic_DNA"/>
</dbReference>
<dbReference type="InterPro" id="IPR011993">
    <property type="entry name" value="PH-like_dom_sf"/>
</dbReference>
<dbReference type="InterPro" id="IPR020850">
    <property type="entry name" value="GED_dom"/>
</dbReference>
<evidence type="ECO:0008006" key="5">
    <source>
        <dbReference type="Google" id="ProtNLM"/>
    </source>
</evidence>
<dbReference type="GO" id="GO:0003924">
    <property type="term" value="F:GTPase activity"/>
    <property type="evidence" value="ECO:0007669"/>
    <property type="project" value="InterPro"/>
</dbReference>
<organism evidence="3 4">
    <name type="scientific">Schistocephalus solidus</name>
    <name type="common">Tapeworm</name>
    <dbReference type="NCBI Taxonomy" id="70667"/>
    <lineage>
        <taxon>Eukaryota</taxon>
        <taxon>Metazoa</taxon>
        <taxon>Spiralia</taxon>
        <taxon>Lophotrochozoa</taxon>
        <taxon>Platyhelminthes</taxon>
        <taxon>Cestoda</taxon>
        <taxon>Eucestoda</taxon>
        <taxon>Diphyllobothriidea</taxon>
        <taxon>Diphyllobothriidae</taxon>
        <taxon>Schistocephalus</taxon>
    </lineage>
</organism>